<comment type="caution">
    <text evidence="1">The sequence shown here is derived from an EMBL/GenBank/DDBJ whole genome shotgun (WGS) entry which is preliminary data.</text>
</comment>
<name>A0ABC9Y351_GRUJA</name>
<protein>
    <recommendedName>
        <fullName evidence="3">Endonuclease/exonuclease/phosphatase domain-containing protein</fullName>
    </recommendedName>
</protein>
<evidence type="ECO:0000313" key="2">
    <source>
        <dbReference type="Proteomes" id="UP001623348"/>
    </source>
</evidence>
<dbReference type="PANTHER" id="PTHR33395:SF22">
    <property type="entry name" value="REVERSE TRANSCRIPTASE DOMAIN-CONTAINING PROTEIN"/>
    <property type="match status" value="1"/>
</dbReference>
<dbReference type="Proteomes" id="UP001623348">
    <property type="component" value="Unassembled WGS sequence"/>
</dbReference>
<dbReference type="AlphaFoldDB" id="A0ABC9Y351"/>
<gene>
    <name evidence="1" type="ORF">GRJ2_002790300</name>
</gene>
<evidence type="ECO:0000313" key="1">
    <source>
        <dbReference type="EMBL" id="GAB0203247.1"/>
    </source>
</evidence>
<dbReference type="EMBL" id="BAAFJT010000040">
    <property type="protein sequence ID" value="GAB0203247.1"/>
    <property type="molecule type" value="Genomic_DNA"/>
</dbReference>
<dbReference type="InterPro" id="IPR036691">
    <property type="entry name" value="Endo/exonu/phosph_ase_sf"/>
</dbReference>
<reference evidence="1 2" key="1">
    <citation type="submission" date="2024-06" db="EMBL/GenBank/DDBJ databases">
        <title>The draft genome of Grus japonensis, version 3.</title>
        <authorList>
            <person name="Nabeshima K."/>
            <person name="Suzuki S."/>
            <person name="Onuma M."/>
        </authorList>
    </citation>
    <scope>NUCLEOTIDE SEQUENCE [LARGE SCALE GENOMIC DNA]</scope>
    <source>
        <strain evidence="1 2">451A</strain>
    </source>
</reference>
<dbReference type="SUPFAM" id="SSF56219">
    <property type="entry name" value="DNase I-like"/>
    <property type="match status" value="1"/>
</dbReference>
<dbReference type="PANTHER" id="PTHR33395">
    <property type="entry name" value="TRANSCRIPTASE, PUTATIVE-RELATED-RELATED"/>
    <property type="match status" value="1"/>
</dbReference>
<keyword evidence="2" id="KW-1185">Reference proteome</keyword>
<sequence>MVESLCVRIKGKANKADVVVGVYYQLPSQGDNTNELSYKELRDISRSAALVLMGDFNFPDINWEYPVDGYSRKFLKHVEDNFLLQVLSELTRILLDLLFVNREGLMGKEVIEFQIIGDRRKIASKTSTLDMGRADFRLLKELVSKVPWESAFEGIGVHECWSLVK</sequence>
<accession>A0ABC9Y351</accession>
<organism evidence="1 2">
    <name type="scientific">Grus japonensis</name>
    <name type="common">Japanese crane</name>
    <name type="synonym">Red-crowned crane</name>
    <dbReference type="NCBI Taxonomy" id="30415"/>
    <lineage>
        <taxon>Eukaryota</taxon>
        <taxon>Metazoa</taxon>
        <taxon>Chordata</taxon>
        <taxon>Craniata</taxon>
        <taxon>Vertebrata</taxon>
        <taxon>Euteleostomi</taxon>
        <taxon>Archelosauria</taxon>
        <taxon>Archosauria</taxon>
        <taxon>Dinosauria</taxon>
        <taxon>Saurischia</taxon>
        <taxon>Theropoda</taxon>
        <taxon>Coelurosauria</taxon>
        <taxon>Aves</taxon>
        <taxon>Neognathae</taxon>
        <taxon>Neoaves</taxon>
        <taxon>Gruiformes</taxon>
        <taxon>Gruidae</taxon>
        <taxon>Grus</taxon>
    </lineage>
</organism>
<proteinExistence type="predicted"/>
<evidence type="ECO:0008006" key="3">
    <source>
        <dbReference type="Google" id="ProtNLM"/>
    </source>
</evidence>